<name>A0ABS8VJP6_DATST</name>
<reference evidence="2 3" key="1">
    <citation type="journal article" date="2021" name="BMC Genomics">
        <title>Datura genome reveals duplications of psychoactive alkaloid biosynthetic genes and high mutation rate following tissue culture.</title>
        <authorList>
            <person name="Rajewski A."/>
            <person name="Carter-House D."/>
            <person name="Stajich J."/>
            <person name="Litt A."/>
        </authorList>
    </citation>
    <scope>NUCLEOTIDE SEQUENCE [LARGE SCALE GENOMIC DNA]</scope>
    <source>
        <strain evidence="2">AR-01</strain>
    </source>
</reference>
<sequence length="75" mass="8656">RNHHCRSVTAAADIKSQKVDFKLELWDFTPSFSKTRSEGIRDRKILESSEQLSKEFESGSSSRPHLYTSSFWGFS</sequence>
<keyword evidence="3" id="KW-1185">Reference proteome</keyword>
<evidence type="ECO:0000313" key="3">
    <source>
        <dbReference type="Proteomes" id="UP000823775"/>
    </source>
</evidence>
<comment type="caution">
    <text evidence="2">The sequence shown here is derived from an EMBL/GenBank/DDBJ whole genome shotgun (WGS) entry which is preliminary data.</text>
</comment>
<evidence type="ECO:0000256" key="1">
    <source>
        <dbReference type="SAM" id="MobiDB-lite"/>
    </source>
</evidence>
<feature type="compositionally biased region" description="Polar residues" evidence="1">
    <location>
        <begin position="58"/>
        <end position="75"/>
    </location>
</feature>
<accession>A0ABS8VJP6</accession>
<proteinExistence type="predicted"/>
<protein>
    <submittedName>
        <fullName evidence="2">Uncharacterized protein</fullName>
    </submittedName>
</protein>
<feature type="non-terminal residue" evidence="2">
    <location>
        <position position="1"/>
    </location>
</feature>
<dbReference type="Proteomes" id="UP000823775">
    <property type="component" value="Unassembled WGS sequence"/>
</dbReference>
<organism evidence="2 3">
    <name type="scientific">Datura stramonium</name>
    <name type="common">Jimsonweed</name>
    <name type="synonym">Common thornapple</name>
    <dbReference type="NCBI Taxonomy" id="4076"/>
    <lineage>
        <taxon>Eukaryota</taxon>
        <taxon>Viridiplantae</taxon>
        <taxon>Streptophyta</taxon>
        <taxon>Embryophyta</taxon>
        <taxon>Tracheophyta</taxon>
        <taxon>Spermatophyta</taxon>
        <taxon>Magnoliopsida</taxon>
        <taxon>eudicotyledons</taxon>
        <taxon>Gunneridae</taxon>
        <taxon>Pentapetalae</taxon>
        <taxon>asterids</taxon>
        <taxon>lamiids</taxon>
        <taxon>Solanales</taxon>
        <taxon>Solanaceae</taxon>
        <taxon>Solanoideae</taxon>
        <taxon>Datureae</taxon>
        <taxon>Datura</taxon>
    </lineage>
</organism>
<feature type="non-terminal residue" evidence="2">
    <location>
        <position position="75"/>
    </location>
</feature>
<evidence type="ECO:0000313" key="2">
    <source>
        <dbReference type="EMBL" id="MCE0481023.1"/>
    </source>
</evidence>
<feature type="region of interest" description="Disordered" evidence="1">
    <location>
        <begin position="55"/>
        <end position="75"/>
    </location>
</feature>
<gene>
    <name evidence="2" type="ORF">HAX54_038393</name>
</gene>
<dbReference type="EMBL" id="JACEIK010005233">
    <property type="protein sequence ID" value="MCE0481023.1"/>
    <property type="molecule type" value="Genomic_DNA"/>
</dbReference>